<dbReference type="EMBL" id="BAAATD010000002">
    <property type="protein sequence ID" value="GAA2588983.1"/>
    <property type="molecule type" value="Genomic_DNA"/>
</dbReference>
<protein>
    <submittedName>
        <fullName evidence="1">Uncharacterized protein</fullName>
    </submittedName>
</protein>
<proteinExistence type="predicted"/>
<comment type="caution">
    <text evidence="1">The sequence shown here is derived from an EMBL/GenBank/DDBJ whole genome shotgun (WGS) entry which is preliminary data.</text>
</comment>
<keyword evidence="2" id="KW-1185">Reference proteome</keyword>
<evidence type="ECO:0000313" key="2">
    <source>
        <dbReference type="Proteomes" id="UP001501509"/>
    </source>
</evidence>
<gene>
    <name evidence="1" type="ORF">GCM10010411_22330</name>
</gene>
<organism evidence="1 2">
    <name type="scientific">Actinomadura fulvescens</name>
    <dbReference type="NCBI Taxonomy" id="46160"/>
    <lineage>
        <taxon>Bacteria</taxon>
        <taxon>Bacillati</taxon>
        <taxon>Actinomycetota</taxon>
        <taxon>Actinomycetes</taxon>
        <taxon>Streptosporangiales</taxon>
        <taxon>Thermomonosporaceae</taxon>
        <taxon>Actinomadura</taxon>
    </lineage>
</organism>
<dbReference type="Proteomes" id="UP001501509">
    <property type="component" value="Unassembled WGS sequence"/>
</dbReference>
<accession>A0ABP6BUZ3</accession>
<name>A0ABP6BUZ3_9ACTN</name>
<sequence length="60" mass="5708">MARSPPRITGLQCLGQPANNIASGAAGIGAVTGALGLGNNSQCGDANGGSRPSGLLNGVF</sequence>
<reference evidence="2" key="1">
    <citation type="journal article" date="2019" name="Int. J. Syst. Evol. Microbiol.">
        <title>The Global Catalogue of Microorganisms (GCM) 10K type strain sequencing project: providing services to taxonomists for standard genome sequencing and annotation.</title>
        <authorList>
            <consortium name="The Broad Institute Genomics Platform"/>
            <consortium name="The Broad Institute Genome Sequencing Center for Infectious Disease"/>
            <person name="Wu L."/>
            <person name="Ma J."/>
        </authorList>
    </citation>
    <scope>NUCLEOTIDE SEQUENCE [LARGE SCALE GENOMIC DNA]</scope>
    <source>
        <strain evidence="2">JCM 6833</strain>
    </source>
</reference>
<evidence type="ECO:0000313" key="1">
    <source>
        <dbReference type="EMBL" id="GAA2588983.1"/>
    </source>
</evidence>